<organism evidence="1 2">
    <name type="scientific">Flavobacterium xueshanense</name>
    <dbReference type="NCBI Taxonomy" id="935223"/>
    <lineage>
        <taxon>Bacteria</taxon>
        <taxon>Pseudomonadati</taxon>
        <taxon>Bacteroidota</taxon>
        <taxon>Flavobacteriia</taxon>
        <taxon>Flavobacteriales</taxon>
        <taxon>Flavobacteriaceae</taxon>
        <taxon>Flavobacterium</taxon>
    </lineage>
</organism>
<protein>
    <submittedName>
        <fullName evidence="1">GLPGLI family protein</fullName>
    </submittedName>
</protein>
<dbReference type="AlphaFoldDB" id="A0A1I1ZSQ7"/>
<keyword evidence="2" id="KW-1185">Reference proteome</keyword>
<evidence type="ECO:0000313" key="1">
    <source>
        <dbReference type="EMBL" id="SFE33663.1"/>
    </source>
</evidence>
<dbReference type="STRING" id="935223.SAMN04488131_101413"/>
<accession>A0A1I1ZSQ7</accession>
<dbReference type="EMBL" id="FONQ01000001">
    <property type="protein sequence ID" value="SFE33663.1"/>
    <property type="molecule type" value="Genomic_DNA"/>
</dbReference>
<dbReference type="NCBIfam" id="TIGR01200">
    <property type="entry name" value="GLPGLI"/>
    <property type="match status" value="1"/>
</dbReference>
<proteinExistence type="predicted"/>
<dbReference type="InterPro" id="IPR005901">
    <property type="entry name" value="GLPGLI"/>
</dbReference>
<dbReference type="Pfam" id="PF22252">
    <property type="entry name" value="PNGase_F-II_N"/>
    <property type="match status" value="1"/>
</dbReference>
<dbReference type="OrthoDB" id="1440774at2"/>
<gene>
    <name evidence="1" type="ORF">SAMN04488131_101413</name>
</gene>
<dbReference type="Proteomes" id="UP000198596">
    <property type="component" value="Unassembled WGS sequence"/>
</dbReference>
<evidence type="ECO:0000313" key="2">
    <source>
        <dbReference type="Proteomes" id="UP000198596"/>
    </source>
</evidence>
<reference evidence="2" key="1">
    <citation type="submission" date="2016-10" db="EMBL/GenBank/DDBJ databases">
        <authorList>
            <person name="Varghese N."/>
            <person name="Submissions S."/>
        </authorList>
    </citation>
    <scope>NUCLEOTIDE SEQUENCE [LARGE SCALE GENOMIC DNA]</scope>
    <source>
        <strain evidence="2">CGMCC 1.9227</strain>
    </source>
</reference>
<dbReference type="RefSeq" id="WP_091203033.1">
    <property type="nucleotide sequence ID" value="NZ_FONQ01000001.1"/>
</dbReference>
<name>A0A1I1ZSQ7_9FLAO</name>
<sequence>MKVTYLLFLLSIIGYSQTVTVNYAEKNILSKENLEATPKFARKMKLASHNYIMQYQDGISLYKNSTETKNIEKIEEGGFEEPEAQYNLTNYFIEKWYYKDFNKNELLFNFYNNKNFYGKDSLLKWDWKITNETKEILGFKCKKATSNAFGYFFIAWFTEDIAINAGPEKFDGLPGLILYVGTAYHETHATALKIEKTPIEIVKPETPKETVTMAQVESYVKVKVSEFNSGPKTTTEIRGNSTITRIKISSKKQSIEGH</sequence>